<dbReference type="AlphaFoldDB" id="A0AAV0RPZ1"/>
<comment type="caution">
    <text evidence="2">The sequence shown here is derived from an EMBL/GenBank/DDBJ whole genome shotgun (WGS) entry which is preliminary data.</text>
</comment>
<protein>
    <submittedName>
        <fullName evidence="2">Uncharacterized protein</fullName>
    </submittedName>
</protein>
<name>A0AAV0RPZ1_9ROSI</name>
<proteinExistence type="predicted"/>
<keyword evidence="3" id="KW-1185">Reference proteome</keyword>
<feature type="signal peptide" evidence="1">
    <location>
        <begin position="1"/>
        <end position="29"/>
    </location>
</feature>
<evidence type="ECO:0000313" key="3">
    <source>
        <dbReference type="Proteomes" id="UP001154282"/>
    </source>
</evidence>
<feature type="non-terminal residue" evidence="2">
    <location>
        <position position="1"/>
    </location>
</feature>
<reference evidence="2" key="1">
    <citation type="submission" date="2022-08" db="EMBL/GenBank/DDBJ databases">
        <authorList>
            <person name="Gutierrez-Valencia J."/>
        </authorList>
    </citation>
    <scope>NUCLEOTIDE SEQUENCE</scope>
</reference>
<dbReference type="EMBL" id="CAMGYJ010000011">
    <property type="protein sequence ID" value="CAI0559505.1"/>
    <property type="molecule type" value="Genomic_DNA"/>
</dbReference>
<dbReference type="Proteomes" id="UP001154282">
    <property type="component" value="Unassembled WGS sequence"/>
</dbReference>
<evidence type="ECO:0000256" key="1">
    <source>
        <dbReference type="SAM" id="SignalP"/>
    </source>
</evidence>
<sequence length="63" mass="7406">GKCFKRVFRLLFQTLAIFLFLESPSRTAATPSQRRLYLFFTPKPIGISGLFTPQFFHHHYTAR</sequence>
<feature type="chain" id="PRO_5043572461" evidence="1">
    <location>
        <begin position="30"/>
        <end position="63"/>
    </location>
</feature>
<keyword evidence="1" id="KW-0732">Signal</keyword>
<organism evidence="2 3">
    <name type="scientific">Linum tenue</name>
    <dbReference type="NCBI Taxonomy" id="586396"/>
    <lineage>
        <taxon>Eukaryota</taxon>
        <taxon>Viridiplantae</taxon>
        <taxon>Streptophyta</taxon>
        <taxon>Embryophyta</taxon>
        <taxon>Tracheophyta</taxon>
        <taxon>Spermatophyta</taxon>
        <taxon>Magnoliopsida</taxon>
        <taxon>eudicotyledons</taxon>
        <taxon>Gunneridae</taxon>
        <taxon>Pentapetalae</taxon>
        <taxon>rosids</taxon>
        <taxon>fabids</taxon>
        <taxon>Malpighiales</taxon>
        <taxon>Linaceae</taxon>
        <taxon>Linum</taxon>
    </lineage>
</organism>
<gene>
    <name evidence="2" type="ORF">LITE_LOCUS49259</name>
</gene>
<evidence type="ECO:0000313" key="2">
    <source>
        <dbReference type="EMBL" id="CAI0559505.1"/>
    </source>
</evidence>
<accession>A0AAV0RPZ1</accession>